<dbReference type="AlphaFoldDB" id="A0A1M5LQG4"/>
<evidence type="ECO:0000313" key="2">
    <source>
        <dbReference type="Proteomes" id="UP000184108"/>
    </source>
</evidence>
<gene>
    <name evidence="1" type="ORF">SAMN02787073_4624</name>
</gene>
<evidence type="ECO:0000313" key="1">
    <source>
        <dbReference type="EMBL" id="SHG67291.1"/>
    </source>
</evidence>
<dbReference type="EMBL" id="FQVE01000007">
    <property type="protein sequence ID" value="SHG67291.1"/>
    <property type="molecule type" value="Genomic_DNA"/>
</dbReference>
<organism evidence="1 2">
    <name type="scientific">Chryseobacterium vrystaatense</name>
    <dbReference type="NCBI Taxonomy" id="307480"/>
    <lineage>
        <taxon>Bacteria</taxon>
        <taxon>Pseudomonadati</taxon>
        <taxon>Bacteroidota</taxon>
        <taxon>Flavobacteriia</taxon>
        <taxon>Flavobacteriales</taxon>
        <taxon>Weeksellaceae</taxon>
        <taxon>Chryseobacterium group</taxon>
        <taxon>Chryseobacterium</taxon>
    </lineage>
</organism>
<dbReference type="RefSeq" id="WP_073175450.1">
    <property type="nucleotide sequence ID" value="NZ_FQVE01000007.1"/>
</dbReference>
<proteinExistence type="predicted"/>
<sequence length="186" mass="21921">MIVKKDFTIIVFFLLYFSCRLSGQEYKGILCLKTLEYFQIAKSDYITQGSLDETKTLNIISDKLPNIKDISVNSKSDNLNPRRIKKYKYLMDPAKEKLLTFSLFTDSDVVKNDIKKVYKEIKKTVINNKKSLTINDFDINRKTIKNGVYLVYLIDAEFFNEKYEQLNVDSNKKVYLYRLLTEEDIE</sequence>
<protein>
    <submittedName>
        <fullName evidence="1">Uncharacterized protein</fullName>
    </submittedName>
</protein>
<accession>A0A1M5LQG4</accession>
<reference evidence="2" key="1">
    <citation type="submission" date="2016-11" db="EMBL/GenBank/DDBJ databases">
        <authorList>
            <person name="Varghese N."/>
            <person name="Submissions S."/>
        </authorList>
    </citation>
    <scope>NUCLEOTIDE SEQUENCE [LARGE SCALE GENOMIC DNA]</scope>
    <source>
        <strain evidence="2">YR203</strain>
    </source>
</reference>
<dbReference type="Proteomes" id="UP000184108">
    <property type="component" value="Unassembled WGS sequence"/>
</dbReference>
<name>A0A1M5LQG4_9FLAO</name>